<evidence type="ECO:0000313" key="5">
    <source>
        <dbReference type="Proteomes" id="UP001164277"/>
    </source>
</evidence>
<dbReference type="GeneID" id="80831513"/>
<reference evidence="4" key="1">
    <citation type="submission" date="2022-06" db="EMBL/GenBank/DDBJ databases">
        <title>Isolation and characterization of Escherichia coli phage and its preliminary application.</title>
        <authorList>
            <person name="Sun X."/>
            <person name="Zhao C."/>
            <person name="Hu X."/>
            <person name="Xu S."/>
            <person name="Li X."/>
            <person name="Hu J."/>
            <person name="Zhang X."/>
        </authorList>
    </citation>
    <scope>NUCLEOTIDE SEQUENCE</scope>
</reference>
<keyword evidence="3" id="KW-1246">Viral tail fiber assembly</keyword>
<evidence type="ECO:0000256" key="1">
    <source>
        <dbReference type="ARBA" id="ARBA00008579"/>
    </source>
</evidence>
<protein>
    <submittedName>
        <fullName evidence="4">Tail fiber assembly protein</fullName>
    </submittedName>
</protein>
<dbReference type="InterPro" id="IPR003458">
    <property type="entry name" value="Phage_T4_Gp38_tail_assem"/>
</dbReference>
<organism evidence="4 5">
    <name type="scientific">Escherichia phage PO103-1</name>
    <dbReference type="NCBI Taxonomy" id="2961702"/>
    <lineage>
        <taxon>Viruses</taxon>
        <taxon>Duplodnaviria</taxon>
        <taxon>Heunggongvirae</taxon>
        <taxon>Uroviricota</taxon>
        <taxon>Caudoviricetes</taxon>
        <taxon>Chaseviridae</taxon>
        <taxon>Cleopatravirinae</taxon>
        <taxon>Carltongylesvirus</taxon>
        <taxon>Carltongylesvirus PO1031</taxon>
    </lineage>
</organism>
<dbReference type="KEGG" id="vg:80831513"/>
<dbReference type="RefSeq" id="YP_010844373.1">
    <property type="nucleotide sequence ID" value="NC_079175.1"/>
</dbReference>
<keyword evidence="5" id="KW-1185">Reference proteome</keyword>
<dbReference type="Pfam" id="PF02413">
    <property type="entry name" value="Caudo_TAP"/>
    <property type="match status" value="1"/>
</dbReference>
<sequence length="176" mass="20348">MTVILCKYEGFVENTNLTENQQVLKDEHKILFGCDKNGTCWYKIRKSLKDGTAKVVYENDGTIRHIDFGPGDTVATPLGGNIVELESLPEGVEENRHFWKFDGEKFVEHKENRVKYNEFMRKKKLAPLTEEIGILTDMVELGMAKKSDNELLIKLKKKRIKLSQLDLTETIDWNEL</sequence>
<dbReference type="GO" id="GO:0098004">
    <property type="term" value="P:virus tail fiber assembly"/>
    <property type="evidence" value="ECO:0007669"/>
    <property type="project" value="UniProtKB-KW"/>
</dbReference>
<evidence type="ECO:0000256" key="3">
    <source>
        <dbReference type="ARBA" id="ARBA00023138"/>
    </source>
</evidence>
<dbReference type="EMBL" id="ON778463">
    <property type="protein sequence ID" value="UTQ80271.1"/>
    <property type="molecule type" value="Genomic_DNA"/>
</dbReference>
<accession>A0A9X9IA86</accession>
<dbReference type="Proteomes" id="UP001164277">
    <property type="component" value="Segment"/>
</dbReference>
<proteinExistence type="inferred from homology"/>
<evidence type="ECO:0000256" key="2">
    <source>
        <dbReference type="ARBA" id="ARBA00022465"/>
    </source>
</evidence>
<evidence type="ECO:0000313" key="4">
    <source>
        <dbReference type="EMBL" id="UTQ80271.1"/>
    </source>
</evidence>
<keyword evidence="2" id="KW-1245">Viral tail assembly</keyword>
<comment type="similarity">
    <text evidence="1">Belongs to the tfa family.</text>
</comment>
<name>A0A9X9IA86_9CAUD</name>
<keyword evidence="2" id="KW-1188">Viral release from host cell</keyword>